<evidence type="ECO:0000259" key="1">
    <source>
        <dbReference type="Pfam" id="PF06094"/>
    </source>
</evidence>
<dbReference type="GO" id="GO:0016740">
    <property type="term" value="F:transferase activity"/>
    <property type="evidence" value="ECO:0007669"/>
    <property type="project" value="UniProtKB-KW"/>
</dbReference>
<feature type="domain" description="Gamma-glutamylcyclotransferase AIG2-like" evidence="1">
    <location>
        <begin position="5"/>
        <end position="110"/>
    </location>
</feature>
<protein>
    <submittedName>
        <fullName evidence="2">Gamma-glutamyl cyclotransferase, AIG2-like</fullName>
    </submittedName>
</protein>
<dbReference type="InterPro" id="IPR009288">
    <property type="entry name" value="AIG2-like_dom"/>
</dbReference>
<dbReference type="Gene3D" id="3.10.490.10">
    <property type="entry name" value="Gamma-glutamyl cyclotransferase-like"/>
    <property type="match status" value="1"/>
</dbReference>
<dbReference type="SUPFAM" id="SSF110857">
    <property type="entry name" value="Gamma-glutamyl cyclotransferase-like"/>
    <property type="match status" value="1"/>
</dbReference>
<dbReference type="InterPro" id="IPR036568">
    <property type="entry name" value="GGCT-like_sf"/>
</dbReference>
<dbReference type="STRING" id="861298.SAMN04488136_101149"/>
<dbReference type="OrthoDB" id="5567366at2"/>
<accession>A0A1G7W578</accession>
<keyword evidence="3" id="KW-1185">Reference proteome</keyword>
<sequence length="186" mass="20774">MTTYIFGYGSLMNSASRQLTGQTAAAIPANVKGLVRYWSKIDDSYTLSPLVVTQGDGEVNGVLLAIDDSALADFDYRERGYHRIEVALEHIDCQTPLDEQDCVWVYVKDAPEPPCSLAPIMQTYVDTVLSGCLEVSEQFARQFVEQTIGWHFPRENDRHAPKYGNFAGVESSHQHQVDNLLAFIKA</sequence>
<name>A0A1G7W578_9VIBR</name>
<proteinExistence type="predicted"/>
<dbReference type="InterPro" id="IPR013024">
    <property type="entry name" value="GGCT-like"/>
</dbReference>
<dbReference type="RefSeq" id="WP_093268316.1">
    <property type="nucleotide sequence ID" value="NZ_FNDD01000001.1"/>
</dbReference>
<dbReference type="CDD" id="cd06661">
    <property type="entry name" value="GGCT_like"/>
    <property type="match status" value="1"/>
</dbReference>
<evidence type="ECO:0000313" key="3">
    <source>
        <dbReference type="Proteomes" id="UP000198854"/>
    </source>
</evidence>
<evidence type="ECO:0000313" key="2">
    <source>
        <dbReference type="EMBL" id="SDG66320.1"/>
    </source>
</evidence>
<dbReference type="AlphaFoldDB" id="A0A1G7W578"/>
<dbReference type="EMBL" id="FNDD01000001">
    <property type="protein sequence ID" value="SDG66320.1"/>
    <property type="molecule type" value="Genomic_DNA"/>
</dbReference>
<keyword evidence="2" id="KW-0808">Transferase</keyword>
<gene>
    <name evidence="2" type="ORF">SAMN04488136_101149</name>
</gene>
<dbReference type="Pfam" id="PF06094">
    <property type="entry name" value="GGACT"/>
    <property type="match status" value="1"/>
</dbReference>
<dbReference type="Proteomes" id="UP000198854">
    <property type="component" value="Unassembled WGS sequence"/>
</dbReference>
<organism evidence="2 3">
    <name type="scientific">Vibrio xiamenensis</name>
    <dbReference type="NCBI Taxonomy" id="861298"/>
    <lineage>
        <taxon>Bacteria</taxon>
        <taxon>Pseudomonadati</taxon>
        <taxon>Pseudomonadota</taxon>
        <taxon>Gammaproteobacteria</taxon>
        <taxon>Vibrionales</taxon>
        <taxon>Vibrionaceae</taxon>
        <taxon>Vibrio</taxon>
    </lineage>
</organism>
<reference evidence="3" key="1">
    <citation type="submission" date="2016-10" db="EMBL/GenBank/DDBJ databases">
        <authorList>
            <person name="Varghese N."/>
            <person name="Submissions S."/>
        </authorList>
    </citation>
    <scope>NUCLEOTIDE SEQUENCE [LARGE SCALE GENOMIC DNA]</scope>
    <source>
        <strain evidence="3">CGMCC 1.10228</strain>
    </source>
</reference>